<dbReference type="InterPro" id="IPR036921">
    <property type="entry name" value="PurM-like_N_sf"/>
</dbReference>
<dbReference type="Gene3D" id="3.90.650.10">
    <property type="entry name" value="PurM-like C-terminal domain"/>
    <property type="match status" value="1"/>
</dbReference>
<gene>
    <name evidence="9" type="ORF">AVJ23_03695</name>
</gene>
<evidence type="ECO:0000256" key="4">
    <source>
        <dbReference type="ARBA" id="ARBA00022840"/>
    </source>
</evidence>
<keyword evidence="3 9" id="KW-0418">Kinase</keyword>
<dbReference type="SUPFAM" id="SSF51905">
    <property type="entry name" value="FAD/NAD(P)-binding domain"/>
    <property type="match status" value="2"/>
</dbReference>
<dbReference type="Pfam" id="PF07992">
    <property type="entry name" value="Pyr_redox_2"/>
    <property type="match status" value="1"/>
</dbReference>
<dbReference type="STRING" id="1685382.AVJ23_03695"/>
<keyword evidence="4" id="KW-0067">ATP-binding</keyword>
<dbReference type="GO" id="GO:0005737">
    <property type="term" value="C:cytoplasm"/>
    <property type="evidence" value="ECO:0007669"/>
    <property type="project" value="TreeGrafter"/>
</dbReference>
<dbReference type="Gene3D" id="3.30.1330.10">
    <property type="entry name" value="PurM-like, N-terminal domain"/>
    <property type="match status" value="1"/>
</dbReference>
<sequence length="718" mass="75076">MQAQNLPLTRDLVLIGGGHTHALVLRKWLMSPLPGARVTVINPDPVAAYSGMLPGYLAGHYSREMLDIDLVRLCQAAGAICVIGAAEALDLTRREIHVPGRPPIRFDVASIDIGITSAMPDLPGFASFGVPAKPLGPFAEAWSAFLARGEDANVVILGGGVAGAEISMALAHAMRRNGLRGQVHLIDRSKILSDMASPARHRVREALDDLAIQIHEDATVTSVEEDGVTLDGGARITAGFVCGAAGARPHGWLAETGLDLTEGFVTVGPTLQTSDPAVFSVGDCAHMRHAPRPKAGVYAVRQAETLYHNLRQALSGRGTSKNYRPQADYLKLVSLGEKAALGTRFGLAFSGQWVWRWKDRIDQAFMDKFRDLPQMALPDLPAEHAAGVKEALGPKPMCGGCGAKLGQSALGPALAGLPSERADIPGRPGDDAALLLTGGARQVISTDHLRAFLPDPVLMARITAVHALGDIHAMAATPQAALAHVILPRMSRDLTERTLNDIMQAARAVFDAAGAPIVGGHSSFGAEMTLGFTVTGLSAADPIGLTGARPGDALILTKPLGSGVIMAGLMSGAAKGQWVTEALEHMQRDQSDAARILADAHAMTDVTGFGLAGHLMNICAASGTGARLALDAIPLMEGALDLSARGTRSTLYPENRRILPDLPQDPRSDLLFDPQTAGGLLAAVPGDPAPRLAALQAAGHVAAHIGQITGEPGQIVTE</sequence>
<dbReference type="Pfam" id="PF00586">
    <property type="entry name" value="AIRS"/>
    <property type="match status" value="1"/>
</dbReference>
<dbReference type="NCBIfam" id="TIGR03169">
    <property type="entry name" value="Nterm_to_SelD"/>
    <property type="match status" value="1"/>
</dbReference>
<dbReference type="GO" id="GO:0004756">
    <property type="term" value="F:selenide, water dikinase activity"/>
    <property type="evidence" value="ECO:0007669"/>
    <property type="project" value="TreeGrafter"/>
</dbReference>
<evidence type="ECO:0000313" key="10">
    <source>
        <dbReference type="Proteomes" id="UP000054396"/>
    </source>
</evidence>
<comment type="caution">
    <text evidence="9">The sequence shown here is derived from an EMBL/GenBank/DDBJ whole genome shotgun (WGS) entry which is preliminary data.</text>
</comment>
<dbReference type="InterPro" id="IPR016188">
    <property type="entry name" value="PurM-like_N"/>
</dbReference>
<organism evidence="9 10">
    <name type="scientific">Pseudoponticoccus marisrubri</name>
    <dbReference type="NCBI Taxonomy" id="1685382"/>
    <lineage>
        <taxon>Bacteria</taxon>
        <taxon>Pseudomonadati</taxon>
        <taxon>Pseudomonadota</taxon>
        <taxon>Alphaproteobacteria</taxon>
        <taxon>Rhodobacterales</taxon>
        <taxon>Roseobacteraceae</taxon>
        <taxon>Pseudoponticoccus</taxon>
    </lineage>
</organism>
<evidence type="ECO:0000256" key="3">
    <source>
        <dbReference type="ARBA" id="ARBA00022777"/>
    </source>
</evidence>
<dbReference type="InterPro" id="IPR010918">
    <property type="entry name" value="PurM-like_C_dom"/>
</dbReference>
<name>A0A0W7WQM6_9RHOB</name>
<dbReference type="GO" id="GO:0016260">
    <property type="term" value="P:selenocysteine biosynthetic process"/>
    <property type="evidence" value="ECO:0007669"/>
    <property type="project" value="TreeGrafter"/>
</dbReference>
<dbReference type="OrthoDB" id="9767928at2"/>
<feature type="domain" description="PurM-like N-terminal" evidence="6">
    <location>
        <begin position="429"/>
        <end position="537"/>
    </location>
</feature>
<dbReference type="Pfam" id="PF02769">
    <property type="entry name" value="AIRS_C"/>
    <property type="match status" value="1"/>
</dbReference>
<dbReference type="EMBL" id="LPXO01000001">
    <property type="protein sequence ID" value="KUF12823.1"/>
    <property type="molecule type" value="Genomic_DNA"/>
</dbReference>
<dbReference type="SUPFAM" id="SSF55326">
    <property type="entry name" value="PurM N-terminal domain-like"/>
    <property type="match status" value="1"/>
</dbReference>
<keyword evidence="1" id="KW-0808">Transferase</keyword>
<feature type="domain" description="FAD/NAD(P)-binding" evidence="8">
    <location>
        <begin position="11"/>
        <end position="303"/>
    </location>
</feature>
<dbReference type="PANTHER" id="PTHR10256:SF0">
    <property type="entry name" value="INACTIVE SELENIDE, WATER DIKINASE-LIKE PROTEIN-RELATED"/>
    <property type="match status" value="1"/>
</dbReference>
<reference evidence="9 10" key="1">
    <citation type="submission" date="2015-12" db="EMBL/GenBank/DDBJ databases">
        <authorList>
            <person name="Shamseldin A."/>
            <person name="Moawad H."/>
            <person name="Abd El-Rahim W.M."/>
            <person name="Sadowsky M.J."/>
        </authorList>
    </citation>
    <scope>NUCLEOTIDE SEQUENCE [LARGE SCALE GENOMIC DNA]</scope>
    <source>
        <strain evidence="9 10">SJ5A-1</strain>
    </source>
</reference>
<dbReference type="PRINTS" id="PR00368">
    <property type="entry name" value="FADPNR"/>
</dbReference>
<dbReference type="InterPro" id="IPR004536">
    <property type="entry name" value="SPS/SelD"/>
</dbReference>
<protein>
    <submittedName>
        <fullName evidence="9">Selenide, water dikinase</fullName>
    </submittedName>
</protein>
<evidence type="ECO:0000313" key="9">
    <source>
        <dbReference type="EMBL" id="KUF12823.1"/>
    </source>
</evidence>
<keyword evidence="2" id="KW-0547">Nucleotide-binding</keyword>
<dbReference type="InterPro" id="IPR036676">
    <property type="entry name" value="PurM-like_C_sf"/>
</dbReference>
<evidence type="ECO:0000256" key="5">
    <source>
        <dbReference type="ARBA" id="ARBA00023266"/>
    </source>
</evidence>
<dbReference type="AlphaFoldDB" id="A0A0W7WQM6"/>
<dbReference type="Gene3D" id="3.50.50.100">
    <property type="match status" value="1"/>
</dbReference>
<accession>A0A0W7WQM6</accession>
<evidence type="ECO:0000256" key="1">
    <source>
        <dbReference type="ARBA" id="ARBA00022679"/>
    </source>
</evidence>
<dbReference type="GO" id="GO:0005524">
    <property type="term" value="F:ATP binding"/>
    <property type="evidence" value="ECO:0007669"/>
    <property type="project" value="UniProtKB-KW"/>
</dbReference>
<evidence type="ECO:0000259" key="7">
    <source>
        <dbReference type="Pfam" id="PF02769"/>
    </source>
</evidence>
<dbReference type="InterPro" id="IPR036188">
    <property type="entry name" value="FAD/NAD-bd_sf"/>
</dbReference>
<proteinExistence type="predicted"/>
<dbReference type="SUPFAM" id="SSF56042">
    <property type="entry name" value="PurM C-terminal domain-like"/>
    <property type="match status" value="1"/>
</dbReference>
<dbReference type="CDD" id="cd02195">
    <property type="entry name" value="SelD"/>
    <property type="match status" value="1"/>
</dbReference>
<dbReference type="RefSeq" id="WP_058860766.1">
    <property type="nucleotide sequence ID" value="NZ_LPXO01000001.1"/>
</dbReference>
<feature type="domain" description="PurM-like C-terminal" evidence="7">
    <location>
        <begin position="549"/>
        <end position="716"/>
    </location>
</feature>
<dbReference type="InterPro" id="IPR023753">
    <property type="entry name" value="FAD/NAD-binding_dom"/>
</dbReference>
<dbReference type="InterPro" id="IPR017584">
    <property type="entry name" value="Pyridine_nucleo_diS_OxRdtase_N"/>
</dbReference>
<dbReference type="NCBIfam" id="TIGR00476">
    <property type="entry name" value="selD"/>
    <property type="match status" value="1"/>
</dbReference>
<keyword evidence="10" id="KW-1185">Reference proteome</keyword>
<evidence type="ECO:0000259" key="6">
    <source>
        <dbReference type="Pfam" id="PF00586"/>
    </source>
</evidence>
<dbReference type="GO" id="GO:0016491">
    <property type="term" value="F:oxidoreductase activity"/>
    <property type="evidence" value="ECO:0007669"/>
    <property type="project" value="InterPro"/>
</dbReference>
<keyword evidence="5" id="KW-0711">Selenium</keyword>
<dbReference type="Proteomes" id="UP000054396">
    <property type="component" value="Unassembled WGS sequence"/>
</dbReference>
<evidence type="ECO:0000256" key="2">
    <source>
        <dbReference type="ARBA" id="ARBA00022741"/>
    </source>
</evidence>
<evidence type="ECO:0000259" key="8">
    <source>
        <dbReference type="Pfam" id="PF07992"/>
    </source>
</evidence>
<dbReference type="PANTHER" id="PTHR10256">
    <property type="entry name" value="SELENIDE, WATER DIKINASE"/>
    <property type="match status" value="1"/>
</dbReference>